<keyword evidence="3" id="KW-1185">Reference proteome</keyword>
<dbReference type="InterPro" id="IPR003729">
    <property type="entry name" value="Bi_nuclease_dom"/>
</dbReference>
<dbReference type="Pfam" id="PF02577">
    <property type="entry name" value="BFN_dom"/>
    <property type="match status" value="1"/>
</dbReference>
<proteinExistence type="predicted"/>
<dbReference type="GO" id="GO:0016987">
    <property type="term" value="F:sigma factor activity"/>
    <property type="evidence" value="ECO:0007669"/>
    <property type="project" value="InterPro"/>
</dbReference>
<feature type="domain" description="BFN" evidence="1">
    <location>
        <begin position="67"/>
        <end position="199"/>
    </location>
</feature>
<dbReference type="Proteomes" id="UP000480178">
    <property type="component" value="Chromosome"/>
</dbReference>
<dbReference type="GO" id="GO:0003677">
    <property type="term" value="F:DNA binding"/>
    <property type="evidence" value="ECO:0007669"/>
    <property type="project" value="InterPro"/>
</dbReference>
<dbReference type="SUPFAM" id="SSF103256">
    <property type="entry name" value="Hypothetical protein TM0160"/>
    <property type="match status" value="1"/>
</dbReference>
<evidence type="ECO:0000259" key="1">
    <source>
        <dbReference type="PROSITE" id="PS51658"/>
    </source>
</evidence>
<dbReference type="KEGG" id="rhoz:GXP67_01855"/>
<gene>
    <name evidence="2" type="ORF">GXP67_01855</name>
</gene>
<dbReference type="InterPro" id="IPR036388">
    <property type="entry name" value="WH-like_DNA-bd_sf"/>
</dbReference>
<dbReference type="InterPro" id="IPR013249">
    <property type="entry name" value="RNA_pol_sigma70_r4_t2"/>
</dbReference>
<dbReference type="InterPro" id="IPR036104">
    <property type="entry name" value="BFN_sf"/>
</dbReference>
<dbReference type="AlphaFoldDB" id="A0A6C0GC32"/>
<dbReference type="PROSITE" id="PS51658">
    <property type="entry name" value="BFN"/>
    <property type="match status" value="1"/>
</dbReference>
<accession>A0A6C0GC32</accession>
<protein>
    <recommendedName>
        <fullName evidence="1">BFN domain-containing protein</fullName>
    </recommendedName>
</protein>
<name>A0A6C0GC32_9BACT</name>
<organism evidence="2 3">
    <name type="scientific">Rhodocytophaga rosea</name>
    <dbReference type="NCBI Taxonomy" id="2704465"/>
    <lineage>
        <taxon>Bacteria</taxon>
        <taxon>Pseudomonadati</taxon>
        <taxon>Bacteroidota</taxon>
        <taxon>Cytophagia</taxon>
        <taxon>Cytophagales</taxon>
        <taxon>Rhodocytophagaceae</taxon>
        <taxon>Rhodocytophaga</taxon>
    </lineage>
</organism>
<reference evidence="2 3" key="1">
    <citation type="submission" date="2020-01" db="EMBL/GenBank/DDBJ databases">
        <authorList>
            <person name="Kim M.K."/>
        </authorList>
    </citation>
    <scope>NUCLEOTIDE SEQUENCE [LARGE SCALE GENOMIC DNA]</scope>
    <source>
        <strain evidence="2 3">172606-1</strain>
    </source>
</reference>
<dbReference type="GO" id="GO:0006352">
    <property type="term" value="P:DNA-templated transcription initiation"/>
    <property type="evidence" value="ECO:0007669"/>
    <property type="project" value="InterPro"/>
</dbReference>
<dbReference type="InterPro" id="IPR013324">
    <property type="entry name" value="RNA_pol_sigma_r3/r4-like"/>
</dbReference>
<dbReference type="RefSeq" id="WP_162441588.1">
    <property type="nucleotide sequence ID" value="NZ_CP048222.1"/>
</dbReference>
<evidence type="ECO:0000313" key="3">
    <source>
        <dbReference type="Proteomes" id="UP000480178"/>
    </source>
</evidence>
<evidence type="ECO:0000313" key="2">
    <source>
        <dbReference type="EMBL" id="QHT65501.1"/>
    </source>
</evidence>
<dbReference type="GO" id="GO:0004518">
    <property type="term" value="F:nuclease activity"/>
    <property type="evidence" value="ECO:0007669"/>
    <property type="project" value="InterPro"/>
</dbReference>
<dbReference type="Gene3D" id="1.10.10.10">
    <property type="entry name" value="Winged helix-like DNA-binding domain superfamily/Winged helix DNA-binding domain"/>
    <property type="match status" value="1"/>
</dbReference>
<dbReference type="SUPFAM" id="SSF88659">
    <property type="entry name" value="Sigma3 and sigma4 domains of RNA polymerase sigma factors"/>
    <property type="match status" value="1"/>
</dbReference>
<sequence>MDVEYREVVYLFYYEGKSINYICNKLLISKPLVKVRLHRARKELKAILELDSEFKGYQQYFINKTSMKKVRIIDMILGGENNQSCSILLYEEDSSKVLSMVITKEEAENMLIAMKGIDFPRPLTFNLITEIIRTNHLIPEGAFITEVLNGILISTLRLKNELGIKNYDSRPSDAITIALMFNCPIYVSQNVQDKVGFPVPEKYKNIKPQEKGIDHLTQLIENSLSDMETKLASLKAKKSVNDMQEQIDRLMNYVFGAA</sequence>
<dbReference type="Gene3D" id="3.10.690.10">
    <property type="entry name" value="Bifunctional nuclease domain"/>
    <property type="match status" value="1"/>
</dbReference>
<dbReference type="EMBL" id="CP048222">
    <property type="protein sequence ID" value="QHT65501.1"/>
    <property type="molecule type" value="Genomic_DNA"/>
</dbReference>
<dbReference type="Pfam" id="PF08281">
    <property type="entry name" value="Sigma70_r4_2"/>
    <property type="match status" value="1"/>
</dbReference>